<dbReference type="PANTHER" id="PTHR34932:SF1">
    <property type="entry name" value="TRPL TRANSLOCATION DEFECT PROTEIN 14"/>
    <property type="match status" value="1"/>
</dbReference>
<sequence>MQEKNKDNMEYKMFEEFPVAEHNEVHPRNYRGVISNASNYKMKPEQNTNTDSTMKSSQKSRKIVWKLVLTGGPCSGKTTGQARLSTFFKDLGWKVFCVPEAATVLLSGGVNFSELDAEAAMKFQENLLKTMIQIENSFFDLAKENLDEVELRDNRYNQVVHLASAAKGAEQFYSLDHPSRNEGIELARDRDTRAAEAWVGHPYVDLIDNTSNFEIKIKKLIAIVAFRVGINVSV</sequence>
<dbReference type="InterPro" id="IPR053227">
    <property type="entry name" value="TRPL-trafficking_regulator"/>
</dbReference>
<evidence type="ECO:0000313" key="4">
    <source>
        <dbReference type="Proteomes" id="UP000675881"/>
    </source>
</evidence>
<dbReference type="Proteomes" id="UP000675881">
    <property type="component" value="Chromosome 7"/>
</dbReference>
<name>A0A7R8D4M1_LEPSM</name>
<dbReference type="AlphaFoldDB" id="A0A7R8D4M1"/>
<evidence type="ECO:0000256" key="1">
    <source>
        <dbReference type="SAM" id="MobiDB-lite"/>
    </source>
</evidence>
<dbReference type="OrthoDB" id="6375174at2759"/>
<evidence type="ECO:0000259" key="2">
    <source>
        <dbReference type="Pfam" id="PF13521"/>
    </source>
</evidence>
<accession>A0A7R8D4M1</accession>
<protein>
    <submittedName>
        <fullName evidence="3">TRPL translocation defect protein 14</fullName>
    </submittedName>
</protein>
<dbReference type="PANTHER" id="PTHR34932">
    <property type="entry name" value="TRPL TRANSLOCATION DEFECT PROTEIN 14"/>
    <property type="match status" value="1"/>
</dbReference>
<dbReference type="InterPro" id="IPR027417">
    <property type="entry name" value="P-loop_NTPase"/>
</dbReference>
<gene>
    <name evidence="3" type="ORF">LSAA_12664</name>
</gene>
<dbReference type="GO" id="GO:0035091">
    <property type="term" value="F:phosphatidylinositol binding"/>
    <property type="evidence" value="ECO:0007669"/>
    <property type="project" value="TreeGrafter"/>
</dbReference>
<reference evidence="3" key="1">
    <citation type="submission" date="2021-02" db="EMBL/GenBank/DDBJ databases">
        <authorList>
            <person name="Bekaert M."/>
        </authorList>
    </citation>
    <scope>NUCLEOTIDE SEQUENCE</scope>
    <source>
        <strain evidence="3">IoA-00</strain>
    </source>
</reference>
<dbReference type="InterPro" id="IPR038727">
    <property type="entry name" value="NadR/Ttd14_AAA_dom"/>
</dbReference>
<organism evidence="3 4">
    <name type="scientific">Lepeophtheirus salmonis</name>
    <name type="common">Salmon louse</name>
    <name type="synonym">Caligus salmonis</name>
    <dbReference type="NCBI Taxonomy" id="72036"/>
    <lineage>
        <taxon>Eukaryota</taxon>
        <taxon>Metazoa</taxon>
        <taxon>Ecdysozoa</taxon>
        <taxon>Arthropoda</taxon>
        <taxon>Crustacea</taxon>
        <taxon>Multicrustacea</taxon>
        <taxon>Hexanauplia</taxon>
        <taxon>Copepoda</taxon>
        <taxon>Siphonostomatoida</taxon>
        <taxon>Caligidae</taxon>
        <taxon>Lepeophtheirus</taxon>
    </lineage>
</organism>
<keyword evidence="4" id="KW-1185">Reference proteome</keyword>
<evidence type="ECO:0000313" key="3">
    <source>
        <dbReference type="EMBL" id="CAF2997187.1"/>
    </source>
</evidence>
<feature type="domain" description="NadR/Ttd14 AAA" evidence="2">
    <location>
        <begin position="66"/>
        <end position="135"/>
    </location>
</feature>
<dbReference type="EMBL" id="HG994586">
    <property type="protein sequence ID" value="CAF2997187.1"/>
    <property type="molecule type" value="Genomic_DNA"/>
</dbReference>
<dbReference type="GO" id="GO:0005525">
    <property type="term" value="F:GTP binding"/>
    <property type="evidence" value="ECO:0007669"/>
    <property type="project" value="TreeGrafter"/>
</dbReference>
<feature type="compositionally biased region" description="Polar residues" evidence="1">
    <location>
        <begin position="39"/>
        <end position="57"/>
    </location>
</feature>
<feature type="region of interest" description="Disordered" evidence="1">
    <location>
        <begin position="39"/>
        <end position="58"/>
    </location>
</feature>
<dbReference type="Pfam" id="PF13521">
    <property type="entry name" value="AAA_28"/>
    <property type="match status" value="1"/>
</dbReference>
<dbReference type="GO" id="GO:0070300">
    <property type="term" value="F:phosphatidic acid binding"/>
    <property type="evidence" value="ECO:0007669"/>
    <property type="project" value="TreeGrafter"/>
</dbReference>
<proteinExistence type="predicted"/>
<dbReference type="SUPFAM" id="SSF52540">
    <property type="entry name" value="P-loop containing nucleoside triphosphate hydrolases"/>
    <property type="match status" value="1"/>
</dbReference>